<reference evidence="1" key="1">
    <citation type="submission" date="2016-09" db="EMBL/GenBank/DDBJ databases">
        <title>Whole Genome Sequencing of Salmonella enterica subsp. enterica serovar Nottingham.</title>
        <authorList>
            <person name="Zheng J."/>
            <person name="Wang H."/>
        </authorList>
    </citation>
    <scope>NUCLEOTIDE SEQUENCE [LARGE SCALE GENOMIC DNA]</scope>
    <source>
        <strain evidence="1">CFSAN055411</strain>
    </source>
</reference>
<dbReference type="EMBL" id="MJEL01000026">
    <property type="protein sequence ID" value="OEH96683.1"/>
    <property type="molecule type" value="Genomic_DNA"/>
</dbReference>
<sequence length="108" mass="12401">MSTTNFLDSLDYEQLKFCRDECEARIRAIKEEEKKVAWAVTDRGINFGWFRTEDYPKAVECLAAAAAERWADADKENPGTRYELNIAIEGERLPLSEYNALFADGQWG</sequence>
<name>A0A3F3IN87_SALER</name>
<evidence type="ECO:0000313" key="1">
    <source>
        <dbReference type="EMBL" id="OEH96683.1"/>
    </source>
</evidence>
<protein>
    <submittedName>
        <fullName evidence="1">Uncharacterized protein</fullName>
    </submittedName>
</protein>
<gene>
    <name evidence="1" type="ORF">BH006_24855</name>
</gene>
<comment type="caution">
    <text evidence="1">The sequence shown here is derived from an EMBL/GenBank/DDBJ whole genome shotgun (WGS) entry which is preliminary data.</text>
</comment>
<proteinExistence type="predicted"/>
<organism evidence="1">
    <name type="scientific">Salmonella enterica</name>
    <name type="common">Salmonella choleraesuis</name>
    <dbReference type="NCBI Taxonomy" id="28901"/>
    <lineage>
        <taxon>Bacteria</taxon>
        <taxon>Pseudomonadati</taxon>
        <taxon>Pseudomonadota</taxon>
        <taxon>Gammaproteobacteria</taxon>
        <taxon>Enterobacterales</taxon>
        <taxon>Enterobacteriaceae</taxon>
        <taxon>Salmonella</taxon>
    </lineage>
</organism>
<dbReference type="AlphaFoldDB" id="A0A3F3IN87"/>
<dbReference type="RefSeq" id="WP_069721609.1">
    <property type="nucleotide sequence ID" value="NZ_MJEL01000026.1"/>
</dbReference>
<accession>A0A3F3IN87</accession>
<dbReference type="Proteomes" id="UP000852880">
    <property type="component" value="Unassembled WGS sequence"/>
</dbReference>